<proteinExistence type="predicted"/>
<reference evidence="1 2" key="1">
    <citation type="submission" date="2022-10" db="EMBL/GenBank/DDBJ databases">
        <title>A novel Pseudomonas species, isolated from Passiflora incarnata leaves.</title>
        <authorList>
            <person name="Cueva-Yesquen L.G."/>
            <person name="Fantinatti-Garboggini F."/>
        </authorList>
    </citation>
    <scope>NUCLEOTIDE SEQUENCE [LARGE SCALE GENOMIC DNA]</scope>
    <source>
        <strain evidence="1 2">CBMAI 2609</strain>
    </source>
</reference>
<protein>
    <submittedName>
        <fullName evidence="1">Uncharacterized protein</fullName>
    </submittedName>
</protein>
<organism evidence="1 2">
    <name type="scientific">Pseudomonas flavocrustae</name>
    <dbReference type="NCBI Taxonomy" id="2991719"/>
    <lineage>
        <taxon>Bacteria</taxon>
        <taxon>Pseudomonadati</taxon>
        <taxon>Pseudomonadota</taxon>
        <taxon>Gammaproteobacteria</taxon>
        <taxon>Pseudomonadales</taxon>
        <taxon>Pseudomonadaceae</taxon>
        <taxon>Pseudomonas</taxon>
    </lineage>
</organism>
<gene>
    <name evidence="1" type="ORF">OMP44_09170</name>
</gene>
<dbReference type="EMBL" id="JAPDIQ010000003">
    <property type="protein sequence ID" value="MDH4763066.1"/>
    <property type="molecule type" value="Genomic_DNA"/>
</dbReference>
<accession>A0ABT6IF06</accession>
<dbReference type="Proteomes" id="UP001157461">
    <property type="component" value="Unassembled WGS sequence"/>
</dbReference>
<evidence type="ECO:0000313" key="2">
    <source>
        <dbReference type="Proteomes" id="UP001157461"/>
    </source>
</evidence>
<evidence type="ECO:0000313" key="1">
    <source>
        <dbReference type="EMBL" id="MDH4763066.1"/>
    </source>
</evidence>
<name>A0ABT6IF06_9PSED</name>
<dbReference type="RefSeq" id="WP_280307463.1">
    <property type="nucleotide sequence ID" value="NZ_JAPDIQ010000003.1"/>
</dbReference>
<keyword evidence="2" id="KW-1185">Reference proteome</keyword>
<sequence length="80" mass="9326">MPSTLSVQIDLPPELAESYANWLQSRVDHTIRQHQWEPRFTRIEDWTSRRTAILRRYPPLLAADQTATQIRAQLAAQEAN</sequence>
<comment type="caution">
    <text evidence="1">The sequence shown here is derived from an EMBL/GenBank/DDBJ whole genome shotgun (WGS) entry which is preliminary data.</text>
</comment>